<dbReference type="GO" id="GO:0005525">
    <property type="term" value="F:GTP binding"/>
    <property type="evidence" value="ECO:0007669"/>
    <property type="project" value="UniProtKB-KW"/>
</dbReference>
<evidence type="ECO:0000256" key="1">
    <source>
        <dbReference type="ARBA" id="ARBA00022741"/>
    </source>
</evidence>
<dbReference type="InterPro" id="IPR009001">
    <property type="entry name" value="Transl_elong_EF1A/Init_IF2_C"/>
</dbReference>
<protein>
    <recommendedName>
        <fullName evidence="4">GTP-eEF1A C-terminal domain-containing protein</fullName>
    </recommendedName>
</protein>
<organism evidence="5 6">
    <name type="scientific">Flemingia macrophylla</name>
    <dbReference type="NCBI Taxonomy" id="520843"/>
    <lineage>
        <taxon>Eukaryota</taxon>
        <taxon>Viridiplantae</taxon>
        <taxon>Streptophyta</taxon>
        <taxon>Embryophyta</taxon>
        <taxon>Tracheophyta</taxon>
        <taxon>Spermatophyta</taxon>
        <taxon>Magnoliopsida</taxon>
        <taxon>eudicotyledons</taxon>
        <taxon>Gunneridae</taxon>
        <taxon>Pentapetalae</taxon>
        <taxon>rosids</taxon>
        <taxon>fabids</taxon>
        <taxon>Fabales</taxon>
        <taxon>Fabaceae</taxon>
        <taxon>Papilionoideae</taxon>
        <taxon>50 kb inversion clade</taxon>
        <taxon>NPAAA clade</taxon>
        <taxon>indigoferoid/millettioid clade</taxon>
        <taxon>Phaseoleae</taxon>
        <taxon>Flemingia</taxon>
    </lineage>
</organism>
<feature type="compositionally biased region" description="Basic and acidic residues" evidence="3">
    <location>
        <begin position="119"/>
        <end position="131"/>
    </location>
</feature>
<proteinExistence type="predicted"/>
<keyword evidence="1" id="KW-0547">Nucleotide-binding</keyword>
<evidence type="ECO:0000313" key="6">
    <source>
        <dbReference type="Proteomes" id="UP001603857"/>
    </source>
</evidence>
<evidence type="ECO:0000256" key="3">
    <source>
        <dbReference type="SAM" id="MobiDB-lite"/>
    </source>
</evidence>
<sequence>MDAAAARRSEHYSFFLCRFTLRNSSFHICTVGYKVVLHIHYVVEECEIVELLHPMDPKTKKPMKKKVLFVKNGVVIVCRVQEYCMPTLEENDLVFYVVLEVASVYGFYMASVSCISCSEKDPSHPPSREEIPPSPRRPKNTNTNTNTLNPPHPPPSACNARQPASPGQRATKKNHPGDATKS</sequence>
<dbReference type="Pfam" id="PF22594">
    <property type="entry name" value="GTP-eEF1A_C"/>
    <property type="match status" value="1"/>
</dbReference>
<evidence type="ECO:0000313" key="5">
    <source>
        <dbReference type="EMBL" id="KAL2327689.1"/>
    </source>
</evidence>
<evidence type="ECO:0000259" key="4">
    <source>
        <dbReference type="Pfam" id="PF22594"/>
    </source>
</evidence>
<dbReference type="InterPro" id="IPR054696">
    <property type="entry name" value="GTP-eEF1A_C"/>
</dbReference>
<keyword evidence="2" id="KW-0342">GTP-binding</keyword>
<name>A0ABD1LVY8_9FABA</name>
<feature type="compositionally biased region" description="Low complexity" evidence="3">
    <location>
        <begin position="140"/>
        <end position="149"/>
    </location>
</feature>
<dbReference type="EMBL" id="JBGMDY010000007">
    <property type="protein sequence ID" value="KAL2327689.1"/>
    <property type="molecule type" value="Genomic_DNA"/>
</dbReference>
<dbReference type="SUPFAM" id="SSF50465">
    <property type="entry name" value="EF-Tu/eEF-1alpha/eIF2-gamma C-terminal domain"/>
    <property type="match status" value="1"/>
</dbReference>
<comment type="caution">
    <text evidence="5">The sequence shown here is derived from an EMBL/GenBank/DDBJ whole genome shotgun (WGS) entry which is preliminary data.</text>
</comment>
<gene>
    <name evidence="5" type="ORF">Fmac_021116</name>
</gene>
<feature type="region of interest" description="Disordered" evidence="3">
    <location>
        <begin position="119"/>
        <end position="182"/>
    </location>
</feature>
<reference evidence="5 6" key="1">
    <citation type="submission" date="2024-08" db="EMBL/GenBank/DDBJ databases">
        <title>Insights into the chromosomal genome structure of Flemingia macrophylla.</title>
        <authorList>
            <person name="Ding Y."/>
            <person name="Zhao Y."/>
            <person name="Bi W."/>
            <person name="Wu M."/>
            <person name="Zhao G."/>
            <person name="Gong Y."/>
            <person name="Li W."/>
            <person name="Zhang P."/>
        </authorList>
    </citation>
    <scope>NUCLEOTIDE SEQUENCE [LARGE SCALE GENOMIC DNA]</scope>
    <source>
        <strain evidence="5">DYQJB</strain>
        <tissue evidence="5">Leaf</tissue>
    </source>
</reference>
<keyword evidence="6" id="KW-1185">Reference proteome</keyword>
<evidence type="ECO:0000256" key="2">
    <source>
        <dbReference type="ARBA" id="ARBA00023134"/>
    </source>
</evidence>
<feature type="domain" description="GTP-eEF1A C-terminal" evidence="4">
    <location>
        <begin position="28"/>
        <end position="81"/>
    </location>
</feature>
<dbReference type="AlphaFoldDB" id="A0ABD1LVY8"/>
<accession>A0ABD1LVY8</accession>
<dbReference type="Proteomes" id="UP001603857">
    <property type="component" value="Unassembled WGS sequence"/>
</dbReference>
<dbReference type="Gene3D" id="2.40.30.10">
    <property type="entry name" value="Translation factors"/>
    <property type="match status" value="1"/>
</dbReference>